<keyword evidence="9" id="KW-1185">Reference proteome</keyword>
<dbReference type="Proteomes" id="UP000466681">
    <property type="component" value="Chromosome"/>
</dbReference>
<evidence type="ECO:0000313" key="8">
    <source>
        <dbReference type="EMBL" id="BBX04676.1"/>
    </source>
</evidence>
<evidence type="ECO:0000256" key="1">
    <source>
        <dbReference type="ARBA" id="ARBA00005854"/>
    </source>
</evidence>
<keyword evidence="2" id="KW-0521">NADP</keyword>
<dbReference type="InterPro" id="IPR050223">
    <property type="entry name" value="D-isomer_2-hydroxyacid_DH"/>
</dbReference>
<dbReference type="GO" id="GO:0051287">
    <property type="term" value="F:NAD binding"/>
    <property type="evidence" value="ECO:0007669"/>
    <property type="project" value="InterPro"/>
</dbReference>
<dbReference type="GO" id="GO:0016618">
    <property type="term" value="F:hydroxypyruvate reductase [NAD(P)H] activity"/>
    <property type="evidence" value="ECO:0007669"/>
    <property type="project" value="TreeGrafter"/>
</dbReference>
<dbReference type="PROSITE" id="PS00065">
    <property type="entry name" value="D_2_HYDROXYACID_DH_1"/>
    <property type="match status" value="1"/>
</dbReference>
<dbReference type="PANTHER" id="PTHR10996:SF178">
    <property type="entry name" value="2-HYDROXYACID DEHYDROGENASE YGL185C-RELATED"/>
    <property type="match status" value="1"/>
</dbReference>
<dbReference type="SUPFAM" id="SSF52283">
    <property type="entry name" value="Formate/glycerate dehydrogenase catalytic domain-like"/>
    <property type="match status" value="1"/>
</dbReference>
<dbReference type="Pfam" id="PF00389">
    <property type="entry name" value="2-Hacid_dh"/>
    <property type="match status" value="1"/>
</dbReference>
<reference evidence="8 9" key="1">
    <citation type="journal article" date="2019" name="Emerg. Microbes Infect.">
        <title>Comprehensive subspecies identification of 175 nontuberculous mycobacteria species based on 7547 genomic profiles.</title>
        <authorList>
            <person name="Matsumoto Y."/>
            <person name="Kinjo T."/>
            <person name="Motooka D."/>
            <person name="Nabeya D."/>
            <person name="Jung N."/>
            <person name="Uechi K."/>
            <person name="Horii T."/>
            <person name="Iida T."/>
            <person name="Fujita J."/>
            <person name="Nakamura S."/>
        </authorList>
    </citation>
    <scope>NUCLEOTIDE SEQUENCE [LARGE SCALE GENOMIC DNA]</scope>
    <source>
        <strain evidence="8 9">JCM 6375</strain>
    </source>
</reference>
<dbReference type="SUPFAM" id="SSF51735">
    <property type="entry name" value="NAD(P)-binding Rossmann-fold domains"/>
    <property type="match status" value="1"/>
</dbReference>
<dbReference type="InterPro" id="IPR029752">
    <property type="entry name" value="D-isomer_DH_CS1"/>
</dbReference>
<dbReference type="InterPro" id="IPR006140">
    <property type="entry name" value="D-isomer_DH_NAD-bd"/>
</dbReference>
<feature type="domain" description="D-isomer specific 2-hydroxyacid dehydrogenase catalytic" evidence="6">
    <location>
        <begin position="44"/>
        <end position="313"/>
    </location>
</feature>
<dbReference type="CDD" id="cd12156">
    <property type="entry name" value="HPPR"/>
    <property type="match status" value="1"/>
</dbReference>
<dbReference type="AlphaFoldDB" id="A0AAD1HGN5"/>
<dbReference type="Pfam" id="PF02826">
    <property type="entry name" value="2-Hacid_dh_C"/>
    <property type="match status" value="1"/>
</dbReference>
<gene>
    <name evidence="8" type="ORF">MMOR_56120</name>
</gene>
<dbReference type="EMBL" id="AP022560">
    <property type="protein sequence ID" value="BBX04676.1"/>
    <property type="molecule type" value="Genomic_DNA"/>
</dbReference>
<name>A0AAD1HGN5_9MYCO</name>
<evidence type="ECO:0000256" key="3">
    <source>
        <dbReference type="ARBA" id="ARBA00023002"/>
    </source>
</evidence>
<dbReference type="FunFam" id="3.40.50.720:FF:000213">
    <property type="entry name" value="Putative 2-hydroxyacid dehydrogenase"/>
    <property type="match status" value="1"/>
</dbReference>
<dbReference type="KEGG" id="mmor:MMOR_56120"/>
<evidence type="ECO:0000259" key="6">
    <source>
        <dbReference type="Pfam" id="PF00389"/>
    </source>
</evidence>
<dbReference type="PANTHER" id="PTHR10996">
    <property type="entry name" value="2-HYDROXYACID DEHYDROGENASE-RELATED"/>
    <property type="match status" value="1"/>
</dbReference>
<evidence type="ECO:0000256" key="5">
    <source>
        <dbReference type="RuleBase" id="RU003719"/>
    </source>
</evidence>
<dbReference type="Gene3D" id="3.40.50.720">
    <property type="entry name" value="NAD(P)-binding Rossmann-like Domain"/>
    <property type="match status" value="2"/>
</dbReference>
<keyword evidence="3 5" id="KW-0560">Oxidoreductase</keyword>
<evidence type="ECO:0000256" key="2">
    <source>
        <dbReference type="ARBA" id="ARBA00022857"/>
    </source>
</evidence>
<evidence type="ECO:0000259" key="7">
    <source>
        <dbReference type="Pfam" id="PF02826"/>
    </source>
</evidence>
<dbReference type="RefSeq" id="WP_083157349.1">
    <property type="nucleotide sequence ID" value="NZ_AP022560.1"/>
</dbReference>
<keyword evidence="4" id="KW-0520">NAD</keyword>
<sequence length="318" mass="33205">MPQGVLQVGRLMPSLTQKLRDDYAAYLLPTDPAERAEFLTSHGSEIRVAVTSGGVGVNADLMAALPNLGAVVNFGVGYDTTDVGAAAARGIGVSNTPDVLTDCVADTAVGLMIDTLRQFPASDRYVRAGRWPVDGIYPLTRQVSNTRVGIIGMGRIGGAIAKRLSAFDCTISYHNRHQVDGSPYTYVGSPVELAAAADVLIIAATGGASTEKLVNREVLDALGADGYLVNIARGSVVDEDALVSALVDGRLAGAGLDVFAHEPNVPEPLLSMDNVVLQPHVGSGTVQTRAAMEELTLRNLDSFLESGQLVTPVPLPAS</sequence>
<comment type="similarity">
    <text evidence="1 5">Belongs to the D-isomer specific 2-hydroxyacid dehydrogenase family.</text>
</comment>
<dbReference type="InterPro" id="IPR036291">
    <property type="entry name" value="NAD(P)-bd_dom_sf"/>
</dbReference>
<proteinExistence type="inferred from homology"/>
<protein>
    <submittedName>
        <fullName evidence="8">Hydroxyacid dehydrogenase</fullName>
    </submittedName>
</protein>
<dbReference type="GO" id="GO:0005829">
    <property type="term" value="C:cytosol"/>
    <property type="evidence" value="ECO:0007669"/>
    <property type="project" value="TreeGrafter"/>
</dbReference>
<feature type="domain" description="D-isomer specific 2-hydroxyacid dehydrogenase NAD-binding" evidence="7">
    <location>
        <begin position="109"/>
        <end position="282"/>
    </location>
</feature>
<accession>A0AAD1HGN5</accession>
<dbReference type="GO" id="GO:0030267">
    <property type="term" value="F:glyoxylate reductase (NADPH) activity"/>
    <property type="evidence" value="ECO:0007669"/>
    <property type="project" value="TreeGrafter"/>
</dbReference>
<dbReference type="InterPro" id="IPR006139">
    <property type="entry name" value="D-isomer_2_OHA_DH_cat_dom"/>
</dbReference>
<evidence type="ECO:0000256" key="4">
    <source>
        <dbReference type="ARBA" id="ARBA00023027"/>
    </source>
</evidence>
<evidence type="ECO:0000313" key="9">
    <source>
        <dbReference type="Proteomes" id="UP000466681"/>
    </source>
</evidence>
<organism evidence="8 9">
    <name type="scientific">Mycolicibacterium moriokaense</name>
    <dbReference type="NCBI Taxonomy" id="39691"/>
    <lineage>
        <taxon>Bacteria</taxon>
        <taxon>Bacillati</taxon>
        <taxon>Actinomycetota</taxon>
        <taxon>Actinomycetes</taxon>
        <taxon>Mycobacteriales</taxon>
        <taxon>Mycobacteriaceae</taxon>
        <taxon>Mycolicibacterium</taxon>
    </lineage>
</organism>